<dbReference type="OrthoDB" id="5890296at2759"/>
<reference evidence="2" key="1">
    <citation type="journal article" date="2015" name="Nat. Genet.">
        <title>The genome and transcriptome of the zoonotic hookworm Ancylostoma ceylanicum identify infection-specific gene families.</title>
        <authorList>
            <person name="Schwarz E.M."/>
            <person name="Hu Y."/>
            <person name="Antoshechkin I."/>
            <person name="Miller M.M."/>
            <person name="Sternberg P.W."/>
            <person name="Aroian R.V."/>
        </authorList>
    </citation>
    <scope>NUCLEOTIDE SEQUENCE</scope>
    <source>
        <strain evidence="2">HY135</strain>
    </source>
</reference>
<gene>
    <name evidence="1" type="primary">Acey_s0005.g2703</name>
    <name evidence="1" type="ORF">Y032_0005g2703</name>
</gene>
<dbReference type="AlphaFoldDB" id="A0A016VUZ1"/>
<organism evidence="1 2">
    <name type="scientific">Ancylostoma ceylanicum</name>
    <dbReference type="NCBI Taxonomy" id="53326"/>
    <lineage>
        <taxon>Eukaryota</taxon>
        <taxon>Metazoa</taxon>
        <taxon>Ecdysozoa</taxon>
        <taxon>Nematoda</taxon>
        <taxon>Chromadorea</taxon>
        <taxon>Rhabditida</taxon>
        <taxon>Rhabditina</taxon>
        <taxon>Rhabditomorpha</taxon>
        <taxon>Strongyloidea</taxon>
        <taxon>Ancylostomatidae</taxon>
        <taxon>Ancylostomatinae</taxon>
        <taxon>Ancylostoma</taxon>
    </lineage>
</organism>
<keyword evidence="2" id="KW-1185">Reference proteome</keyword>
<dbReference type="InterPro" id="IPR035126">
    <property type="entry name" value="SCVP"/>
</dbReference>
<sequence>MVYVIPSKTAEETRLRSPILAEKRHRCTAALSKGMIQLISLLFLITATRACVPGTGKDSAKITIPFEVPYNESNRTHYENFVKEALNKIASEYGTLRHNNNYVRVTSRSVDGKLVVDVQVEKVGCKYKEIFAEKFKVQMGDHRFNITCPAQ</sequence>
<dbReference type="Pfam" id="PF17619">
    <property type="entry name" value="SCVP"/>
    <property type="match status" value="1"/>
</dbReference>
<evidence type="ECO:0000313" key="1">
    <source>
        <dbReference type="EMBL" id="EYC30538.1"/>
    </source>
</evidence>
<proteinExistence type="predicted"/>
<evidence type="ECO:0000313" key="2">
    <source>
        <dbReference type="Proteomes" id="UP000024635"/>
    </source>
</evidence>
<dbReference type="EMBL" id="JARK01001341">
    <property type="protein sequence ID" value="EYC30538.1"/>
    <property type="molecule type" value="Genomic_DNA"/>
</dbReference>
<dbReference type="Proteomes" id="UP000024635">
    <property type="component" value="Unassembled WGS sequence"/>
</dbReference>
<comment type="caution">
    <text evidence="1">The sequence shown here is derived from an EMBL/GenBank/DDBJ whole genome shotgun (WGS) entry which is preliminary data.</text>
</comment>
<name>A0A016VUZ1_9BILA</name>
<accession>A0A016VUZ1</accession>
<protein>
    <submittedName>
        <fullName evidence="1">Uncharacterized protein</fullName>
    </submittedName>
</protein>